<dbReference type="EMBL" id="PSYR01000002">
    <property type="protein sequence ID" value="RCN55777.1"/>
    <property type="molecule type" value="Genomic_DNA"/>
</dbReference>
<name>A0A368HFG3_9GAMM</name>
<sequence>MTIATTDAHTGTEAVARAVSILGSQGRLAQACGVSQAAVWKWLRGQLPKGEHAVAIEVATGGQVSREAIRPDLFV</sequence>
<dbReference type="RefSeq" id="WP_114282884.1">
    <property type="nucleotide sequence ID" value="NZ_PSYR01000002.1"/>
</dbReference>
<dbReference type="Pfam" id="PF15943">
    <property type="entry name" value="YdaS_toxin"/>
    <property type="match status" value="1"/>
</dbReference>
<gene>
    <name evidence="1" type="ORF">C4900_07605</name>
</gene>
<dbReference type="SUPFAM" id="SSF47413">
    <property type="entry name" value="lambda repressor-like DNA-binding domains"/>
    <property type="match status" value="1"/>
</dbReference>
<accession>A0A368HFG3</accession>
<dbReference type="AlphaFoldDB" id="A0A368HFG3"/>
<dbReference type="Proteomes" id="UP000253250">
    <property type="component" value="Unassembled WGS sequence"/>
</dbReference>
<dbReference type="OrthoDB" id="5682908at2"/>
<proteinExistence type="predicted"/>
<comment type="caution">
    <text evidence="1">The sequence shown here is derived from an EMBL/GenBank/DDBJ whole genome shotgun (WGS) entry which is preliminary data.</text>
</comment>
<protein>
    <submittedName>
        <fullName evidence="1">Transcriptional regulator</fullName>
    </submittedName>
</protein>
<dbReference type="InterPro" id="IPR031856">
    <property type="entry name" value="YdaS_toxin-like"/>
</dbReference>
<dbReference type="GO" id="GO:0003677">
    <property type="term" value="F:DNA binding"/>
    <property type="evidence" value="ECO:0007669"/>
    <property type="project" value="InterPro"/>
</dbReference>
<dbReference type="Gene3D" id="1.10.260.40">
    <property type="entry name" value="lambda repressor-like DNA-binding domains"/>
    <property type="match status" value="1"/>
</dbReference>
<keyword evidence="2" id="KW-1185">Reference proteome</keyword>
<evidence type="ECO:0000313" key="1">
    <source>
        <dbReference type="EMBL" id="RCN55777.1"/>
    </source>
</evidence>
<organism evidence="1 2">
    <name type="scientific">Acidiferrobacter thiooxydans</name>
    <dbReference type="NCBI Taxonomy" id="163359"/>
    <lineage>
        <taxon>Bacteria</taxon>
        <taxon>Pseudomonadati</taxon>
        <taxon>Pseudomonadota</taxon>
        <taxon>Gammaproteobacteria</taxon>
        <taxon>Acidiferrobacterales</taxon>
        <taxon>Acidiferrobacteraceae</taxon>
        <taxon>Acidiferrobacter</taxon>
    </lineage>
</organism>
<dbReference type="InterPro" id="IPR010982">
    <property type="entry name" value="Lambda_DNA-bd_dom_sf"/>
</dbReference>
<evidence type="ECO:0000313" key="2">
    <source>
        <dbReference type="Proteomes" id="UP000253250"/>
    </source>
</evidence>
<reference evidence="1 2" key="1">
    <citation type="submission" date="2018-02" db="EMBL/GenBank/DDBJ databases">
        <title>Insights into the biology of acidophilic members of the Acidiferrobacteraceae family derived from comparative genomic analyses.</title>
        <authorList>
            <person name="Issotta F."/>
            <person name="Thyssen C."/>
            <person name="Mena C."/>
            <person name="Moya A."/>
            <person name="Bellenberg S."/>
            <person name="Sproer C."/>
            <person name="Covarrubias P.C."/>
            <person name="Sand W."/>
            <person name="Quatrini R."/>
            <person name="Vera M."/>
        </authorList>
    </citation>
    <scope>NUCLEOTIDE SEQUENCE [LARGE SCALE GENOMIC DNA]</scope>
    <source>
        <strain evidence="2">m-1</strain>
    </source>
</reference>